<dbReference type="GO" id="GO:0016020">
    <property type="term" value="C:membrane"/>
    <property type="evidence" value="ECO:0007669"/>
    <property type="project" value="UniProtKB-SubCell"/>
</dbReference>
<evidence type="ECO:0000256" key="4">
    <source>
        <dbReference type="ARBA" id="ARBA00022847"/>
    </source>
</evidence>
<evidence type="ECO:0000256" key="5">
    <source>
        <dbReference type="ARBA" id="ARBA00022989"/>
    </source>
</evidence>
<feature type="transmembrane region" description="Helical" evidence="7">
    <location>
        <begin position="178"/>
        <end position="196"/>
    </location>
</feature>
<protein>
    <submittedName>
        <fullName evidence="9">Putative inorganic phosphate cotransporter</fullName>
    </submittedName>
</protein>
<comment type="caution">
    <text evidence="9">The sequence shown here is derived from an EMBL/GenBank/DDBJ whole genome shotgun (WGS) entry which is preliminary data.</text>
</comment>
<evidence type="ECO:0000313" key="9">
    <source>
        <dbReference type="EMBL" id="KAG0712039.1"/>
    </source>
</evidence>
<sequence>MALVWCLAWFLVVADSPHVDTRITKAERDYIVAAIGDTKKRKAPPVPVRSALSSVPFWRSCYPTGEHWGFYTLLNRLPSLPEEHVVRISTGWPRRVLLAITLVQCNRVATIALFFVAVTFQGGIYTGFMVNHIDIAPNFAGTLFGITNAFATIPSWVGPMTTGALTKGQQNFEQWNKVFYIASGVYIANACFYLVFASGEVQPWNQVREPEKQDKERRDTVAKSVTSNPAYDAYVVTPHATAYVNTAFHHK</sequence>
<dbReference type="GO" id="GO:0015293">
    <property type="term" value="F:symporter activity"/>
    <property type="evidence" value="ECO:0007669"/>
    <property type="project" value="UniProtKB-KW"/>
</dbReference>
<organism evidence="9 10">
    <name type="scientific">Chionoecetes opilio</name>
    <name type="common">Atlantic snow crab</name>
    <name type="synonym">Cancer opilio</name>
    <dbReference type="NCBI Taxonomy" id="41210"/>
    <lineage>
        <taxon>Eukaryota</taxon>
        <taxon>Metazoa</taxon>
        <taxon>Ecdysozoa</taxon>
        <taxon>Arthropoda</taxon>
        <taxon>Crustacea</taxon>
        <taxon>Multicrustacea</taxon>
        <taxon>Malacostraca</taxon>
        <taxon>Eumalacostraca</taxon>
        <taxon>Eucarida</taxon>
        <taxon>Decapoda</taxon>
        <taxon>Pleocyemata</taxon>
        <taxon>Brachyura</taxon>
        <taxon>Eubrachyura</taxon>
        <taxon>Majoidea</taxon>
        <taxon>Majidae</taxon>
        <taxon>Chionoecetes</taxon>
    </lineage>
</organism>
<evidence type="ECO:0000256" key="3">
    <source>
        <dbReference type="ARBA" id="ARBA00022692"/>
    </source>
</evidence>
<dbReference type="PANTHER" id="PTHR11662:SF399">
    <property type="entry name" value="FI19708P1-RELATED"/>
    <property type="match status" value="1"/>
</dbReference>
<keyword evidence="6 7" id="KW-0472">Membrane</keyword>
<proteinExistence type="predicted"/>
<name>A0A8J5CIY3_CHIOP</name>
<keyword evidence="8" id="KW-0732">Signal</keyword>
<comment type="subcellular location">
    <subcellularLocation>
        <location evidence="1">Membrane</location>
        <topology evidence="1">Multi-pass membrane protein</topology>
    </subcellularLocation>
</comment>
<evidence type="ECO:0000256" key="2">
    <source>
        <dbReference type="ARBA" id="ARBA00022448"/>
    </source>
</evidence>
<evidence type="ECO:0000256" key="8">
    <source>
        <dbReference type="SAM" id="SignalP"/>
    </source>
</evidence>
<dbReference type="Gene3D" id="1.20.1250.20">
    <property type="entry name" value="MFS general substrate transporter like domains"/>
    <property type="match status" value="1"/>
</dbReference>
<keyword evidence="10" id="KW-1185">Reference proteome</keyword>
<feature type="transmembrane region" description="Helical" evidence="7">
    <location>
        <begin position="135"/>
        <end position="158"/>
    </location>
</feature>
<dbReference type="Proteomes" id="UP000770661">
    <property type="component" value="Unassembled WGS sequence"/>
</dbReference>
<accession>A0A8J5CIY3</accession>
<keyword evidence="4" id="KW-0769">Symport</keyword>
<dbReference type="OrthoDB" id="2985014at2759"/>
<dbReference type="InterPro" id="IPR050382">
    <property type="entry name" value="MFS_Na/Anion_cotransporter"/>
</dbReference>
<evidence type="ECO:0000256" key="6">
    <source>
        <dbReference type="ARBA" id="ARBA00023136"/>
    </source>
</evidence>
<gene>
    <name evidence="9" type="primary">Picot_1</name>
    <name evidence="9" type="ORF">GWK47_019282</name>
</gene>
<dbReference type="GO" id="GO:0006820">
    <property type="term" value="P:monoatomic anion transport"/>
    <property type="evidence" value="ECO:0007669"/>
    <property type="project" value="TreeGrafter"/>
</dbReference>
<dbReference type="AlphaFoldDB" id="A0A8J5CIY3"/>
<feature type="transmembrane region" description="Helical" evidence="7">
    <location>
        <begin position="108"/>
        <end position="128"/>
    </location>
</feature>
<feature type="signal peptide" evidence="8">
    <location>
        <begin position="1"/>
        <end position="21"/>
    </location>
</feature>
<reference evidence="9" key="1">
    <citation type="submission" date="2020-07" db="EMBL/GenBank/DDBJ databases">
        <title>The High-quality genome of the commercially important snow crab, Chionoecetes opilio.</title>
        <authorList>
            <person name="Jeong J.-H."/>
            <person name="Ryu S."/>
        </authorList>
    </citation>
    <scope>NUCLEOTIDE SEQUENCE</scope>
    <source>
        <strain evidence="9">MADBK_172401_WGS</strain>
        <tissue evidence="9">Digestive gland</tissue>
    </source>
</reference>
<dbReference type="InterPro" id="IPR036259">
    <property type="entry name" value="MFS_trans_sf"/>
</dbReference>
<dbReference type="PANTHER" id="PTHR11662">
    <property type="entry name" value="SOLUTE CARRIER FAMILY 17"/>
    <property type="match status" value="1"/>
</dbReference>
<evidence type="ECO:0000256" key="1">
    <source>
        <dbReference type="ARBA" id="ARBA00004141"/>
    </source>
</evidence>
<evidence type="ECO:0000313" key="10">
    <source>
        <dbReference type="Proteomes" id="UP000770661"/>
    </source>
</evidence>
<dbReference type="FunFam" id="1.20.1250.20:FF:000003">
    <property type="entry name" value="Solute carrier family 17 member 3"/>
    <property type="match status" value="1"/>
</dbReference>
<dbReference type="EMBL" id="JACEEZ010022748">
    <property type="protein sequence ID" value="KAG0712039.1"/>
    <property type="molecule type" value="Genomic_DNA"/>
</dbReference>
<feature type="chain" id="PRO_5035144941" evidence="8">
    <location>
        <begin position="22"/>
        <end position="251"/>
    </location>
</feature>
<evidence type="ECO:0000256" key="7">
    <source>
        <dbReference type="SAM" id="Phobius"/>
    </source>
</evidence>
<keyword evidence="3 7" id="KW-0812">Transmembrane</keyword>
<keyword evidence="2" id="KW-0813">Transport</keyword>
<keyword evidence="5 7" id="KW-1133">Transmembrane helix</keyword>
<dbReference type="SUPFAM" id="SSF103473">
    <property type="entry name" value="MFS general substrate transporter"/>
    <property type="match status" value="1"/>
</dbReference>